<dbReference type="Gene3D" id="3.10.105.10">
    <property type="entry name" value="Dipeptide-binding Protein, Domain 3"/>
    <property type="match status" value="1"/>
</dbReference>
<evidence type="ECO:0000313" key="3">
    <source>
        <dbReference type="EMBL" id="POM24373.1"/>
    </source>
</evidence>
<feature type="domain" description="Solute-binding protein family 5" evidence="2">
    <location>
        <begin position="111"/>
        <end position="465"/>
    </location>
</feature>
<dbReference type="PIRSF" id="PIRSF002741">
    <property type="entry name" value="MppA"/>
    <property type="match status" value="1"/>
</dbReference>
<dbReference type="PANTHER" id="PTHR30290:SF65">
    <property type="entry name" value="MONOACYL PHOSPHATIDYLINOSITOL TETRAMANNOSIDE-BINDING PROTEIN LPQW-RELATED"/>
    <property type="match status" value="1"/>
</dbReference>
<dbReference type="Pfam" id="PF00496">
    <property type="entry name" value="SBP_bac_5"/>
    <property type="match status" value="1"/>
</dbReference>
<name>A0A2P4UH31_9ACTN</name>
<keyword evidence="1" id="KW-0732">Signal</keyword>
<dbReference type="RefSeq" id="WP_103563510.1">
    <property type="nucleotide sequence ID" value="NZ_MTBP01000002.1"/>
</dbReference>
<dbReference type="EMBL" id="MTBP01000002">
    <property type="protein sequence ID" value="POM24373.1"/>
    <property type="molecule type" value="Genomic_DNA"/>
</dbReference>
<dbReference type="GO" id="GO:0042597">
    <property type="term" value="C:periplasmic space"/>
    <property type="evidence" value="ECO:0007669"/>
    <property type="project" value="UniProtKB-ARBA"/>
</dbReference>
<gene>
    <name evidence="3" type="ORF">BTM25_30020</name>
</gene>
<dbReference type="InterPro" id="IPR030678">
    <property type="entry name" value="Peptide/Ni-bd"/>
</dbReference>
<accession>A0A2P4UH31</accession>
<organism evidence="3 4">
    <name type="scientific">Actinomadura rubteroloni</name>
    <dbReference type="NCBI Taxonomy" id="1926885"/>
    <lineage>
        <taxon>Bacteria</taxon>
        <taxon>Bacillati</taxon>
        <taxon>Actinomycetota</taxon>
        <taxon>Actinomycetes</taxon>
        <taxon>Streptosporangiales</taxon>
        <taxon>Thermomonosporaceae</taxon>
        <taxon>Actinomadura</taxon>
    </lineage>
</organism>
<dbReference type="Gene3D" id="3.40.190.10">
    <property type="entry name" value="Periplasmic binding protein-like II"/>
    <property type="match status" value="1"/>
</dbReference>
<sequence precursor="true">MRARTLLAVAPLLVAPPGGCGEAAGPPPVPPPADVNPAPRAEVRTGGTLRWPLPEFPVQWNVNHADGHRSAVATVVRAVLPVLMRSDARAVAHPVPEYLLSARVTRLRPRQVVTYRLNPAARWSDGRRLGVADFAAQARALSGADPRFRAATVTGYRRIARVEAGPAPGEVRVVFARPYADWRGLFSPLYPASRTATPDAFDRAWTNRFPVTAGPFRVARIDRTRQTVALVRDPAWWGRPARLDRIVFRALDAAALPGAFAGGEIDLLDVGTDAAALRRVASVPGAAVRRAAGPDWRHLTLNAARPALADVRVRRAVFAALDRAALARADLADLDWPVQPLGNHFLMPGLPGYRDNAPPHDPAAARRLLDAAGWRRHGRYRTRAGRTLALRFVLPAGVPGAEPEAELTRAMLGNVGIRVDVRIVPADDLFDRYVAPGAFDVVPFTWLGTPFPASAMRAAFARPSGDGVLRNYARHGTAAIDRAMDRAAASAGDPRRARAFLDRADRLLWRDATVLPLYRRPQIVAVRRGLANLGANGFSEPAYEDIGFTRP</sequence>
<evidence type="ECO:0000313" key="4">
    <source>
        <dbReference type="Proteomes" id="UP000242367"/>
    </source>
</evidence>
<keyword evidence="4" id="KW-1185">Reference proteome</keyword>
<protein>
    <submittedName>
        <fullName evidence="3">Putative monoacyl phosphatidylinositol tetramannoside-binding protein LpqW</fullName>
    </submittedName>
</protein>
<dbReference type="GO" id="GO:1904680">
    <property type="term" value="F:peptide transmembrane transporter activity"/>
    <property type="evidence" value="ECO:0007669"/>
    <property type="project" value="TreeGrafter"/>
</dbReference>
<dbReference type="InterPro" id="IPR000914">
    <property type="entry name" value="SBP_5_dom"/>
</dbReference>
<dbReference type="CDD" id="cd08501">
    <property type="entry name" value="PBP2_Lpqw"/>
    <property type="match status" value="1"/>
</dbReference>
<feature type="signal peptide" evidence="1">
    <location>
        <begin position="1"/>
        <end position="20"/>
    </location>
</feature>
<dbReference type="Gene3D" id="3.90.76.10">
    <property type="entry name" value="Dipeptide-binding Protein, Domain 1"/>
    <property type="match status" value="1"/>
</dbReference>
<evidence type="ECO:0000256" key="1">
    <source>
        <dbReference type="SAM" id="SignalP"/>
    </source>
</evidence>
<dbReference type="PANTHER" id="PTHR30290">
    <property type="entry name" value="PERIPLASMIC BINDING COMPONENT OF ABC TRANSPORTER"/>
    <property type="match status" value="1"/>
</dbReference>
<dbReference type="SUPFAM" id="SSF53850">
    <property type="entry name" value="Periplasmic binding protein-like II"/>
    <property type="match status" value="1"/>
</dbReference>
<dbReference type="GO" id="GO:0043190">
    <property type="term" value="C:ATP-binding cassette (ABC) transporter complex"/>
    <property type="evidence" value="ECO:0007669"/>
    <property type="project" value="InterPro"/>
</dbReference>
<dbReference type="GO" id="GO:0015833">
    <property type="term" value="P:peptide transport"/>
    <property type="evidence" value="ECO:0007669"/>
    <property type="project" value="TreeGrafter"/>
</dbReference>
<evidence type="ECO:0000259" key="2">
    <source>
        <dbReference type="Pfam" id="PF00496"/>
    </source>
</evidence>
<dbReference type="AlphaFoldDB" id="A0A2P4UH31"/>
<comment type="caution">
    <text evidence="3">The sequence shown here is derived from an EMBL/GenBank/DDBJ whole genome shotgun (WGS) entry which is preliminary data.</text>
</comment>
<reference evidence="3 4" key="1">
    <citation type="journal article" date="2017" name="Chemistry">
        <title>Isolation, Biosynthesis and Chemical Modifications of Rubterolones A-F: Rare Tropolone Alkaloids from Actinomadura sp. 5-2.</title>
        <authorList>
            <person name="Guo H."/>
            <person name="Benndorf R."/>
            <person name="Leichnitz D."/>
            <person name="Klassen J.L."/>
            <person name="Vollmers J."/>
            <person name="Gorls H."/>
            <person name="Steinacker M."/>
            <person name="Weigel C."/>
            <person name="Dahse H.M."/>
            <person name="Kaster A.K."/>
            <person name="de Beer Z.W."/>
            <person name="Poulsen M."/>
            <person name="Beemelmanns C."/>
        </authorList>
    </citation>
    <scope>NUCLEOTIDE SEQUENCE [LARGE SCALE GENOMIC DNA]</scope>
    <source>
        <strain evidence="3 4">5-2</strain>
    </source>
</reference>
<dbReference type="Proteomes" id="UP000242367">
    <property type="component" value="Unassembled WGS sequence"/>
</dbReference>
<proteinExistence type="predicted"/>
<dbReference type="InterPro" id="IPR039424">
    <property type="entry name" value="SBP_5"/>
</dbReference>
<feature type="chain" id="PRO_5038436209" evidence="1">
    <location>
        <begin position="21"/>
        <end position="551"/>
    </location>
</feature>